<dbReference type="PANTHER" id="PTHR10900">
    <property type="entry name" value="PERIOSTIN-RELATED"/>
    <property type="match status" value="1"/>
</dbReference>
<proteinExistence type="predicted"/>
<dbReference type="Pfam" id="PF02469">
    <property type="entry name" value="Fasciclin"/>
    <property type="match status" value="1"/>
</dbReference>
<dbReference type="GO" id="GO:0005615">
    <property type="term" value="C:extracellular space"/>
    <property type="evidence" value="ECO:0007669"/>
    <property type="project" value="TreeGrafter"/>
</dbReference>
<dbReference type="InterPro" id="IPR000782">
    <property type="entry name" value="FAS1_domain"/>
</dbReference>
<dbReference type="AlphaFoldDB" id="A0A2N5X132"/>
<reference evidence="3 4" key="1">
    <citation type="submission" date="2018-01" db="EMBL/GenBank/DDBJ databases">
        <title>The draft genome sequence of Halioglobus lutimaris HF004.</title>
        <authorList>
            <person name="Du Z.-J."/>
            <person name="Shi M.-J."/>
        </authorList>
    </citation>
    <scope>NUCLEOTIDE SEQUENCE [LARGE SCALE GENOMIC DNA]</scope>
    <source>
        <strain evidence="3 4">HF004</strain>
    </source>
</reference>
<dbReference type="EMBL" id="PKUS01000018">
    <property type="protein sequence ID" value="PLW68188.1"/>
    <property type="molecule type" value="Genomic_DNA"/>
</dbReference>
<feature type="domain" description="FAS1" evidence="2">
    <location>
        <begin position="39"/>
        <end position="171"/>
    </location>
</feature>
<keyword evidence="1" id="KW-0732">Signal</keyword>
<sequence length="175" mass="17734">MKNKLSIAIASAALAVGLSTGAQAASFSECTSTNLANFDGTIVDAAVATPALSTLVDAVTAAGLGDALATTDNITVYAPTNDAFAALPAPLLDAALADTELLTGILTYHVSTGHQDPRKFAGSVAVARDTLQGQNVYFTRSGGEARVNNAVVTCEGVRASNGIVWVIDSVLLPNL</sequence>
<feature type="signal peptide" evidence="1">
    <location>
        <begin position="1"/>
        <end position="24"/>
    </location>
</feature>
<dbReference type="InterPro" id="IPR050904">
    <property type="entry name" value="Adhesion/Biosynth-related"/>
</dbReference>
<dbReference type="SMART" id="SM00554">
    <property type="entry name" value="FAS1"/>
    <property type="match status" value="1"/>
</dbReference>
<keyword evidence="4" id="KW-1185">Reference proteome</keyword>
<dbReference type="PANTHER" id="PTHR10900:SF77">
    <property type="entry name" value="FI19380P1"/>
    <property type="match status" value="1"/>
</dbReference>
<dbReference type="SUPFAM" id="SSF82153">
    <property type="entry name" value="FAS1 domain"/>
    <property type="match status" value="1"/>
</dbReference>
<gene>
    <name evidence="3" type="ORF">C0039_13435</name>
</gene>
<evidence type="ECO:0000256" key="1">
    <source>
        <dbReference type="SAM" id="SignalP"/>
    </source>
</evidence>
<accession>A0A2N5X132</accession>
<dbReference type="InterPro" id="IPR036378">
    <property type="entry name" value="FAS1_dom_sf"/>
</dbReference>
<dbReference type="FunFam" id="2.30.180.10:FF:000032">
    <property type="entry name" value="Fasciclin domain-containing protein, putative"/>
    <property type="match status" value="1"/>
</dbReference>
<evidence type="ECO:0000313" key="3">
    <source>
        <dbReference type="EMBL" id="PLW68188.1"/>
    </source>
</evidence>
<evidence type="ECO:0000313" key="4">
    <source>
        <dbReference type="Proteomes" id="UP000235005"/>
    </source>
</evidence>
<dbReference type="OrthoDB" id="9800666at2"/>
<organism evidence="3 4">
    <name type="scientific">Pseudohalioglobus lutimaris</name>
    <dbReference type="NCBI Taxonomy" id="1737061"/>
    <lineage>
        <taxon>Bacteria</taxon>
        <taxon>Pseudomonadati</taxon>
        <taxon>Pseudomonadota</taxon>
        <taxon>Gammaproteobacteria</taxon>
        <taxon>Cellvibrionales</taxon>
        <taxon>Halieaceae</taxon>
        <taxon>Pseudohalioglobus</taxon>
    </lineage>
</organism>
<dbReference type="Proteomes" id="UP000235005">
    <property type="component" value="Unassembled WGS sequence"/>
</dbReference>
<dbReference type="RefSeq" id="WP_075999397.1">
    <property type="nucleotide sequence ID" value="NZ_PKUS01000018.1"/>
</dbReference>
<evidence type="ECO:0000259" key="2">
    <source>
        <dbReference type="PROSITE" id="PS50213"/>
    </source>
</evidence>
<dbReference type="PROSITE" id="PS50213">
    <property type="entry name" value="FAS1"/>
    <property type="match status" value="1"/>
</dbReference>
<feature type="chain" id="PRO_5014989120" evidence="1">
    <location>
        <begin position="25"/>
        <end position="175"/>
    </location>
</feature>
<name>A0A2N5X132_9GAMM</name>
<protein>
    <submittedName>
        <fullName evidence="3">Fasciclin</fullName>
    </submittedName>
</protein>
<dbReference type="Gene3D" id="2.30.180.10">
    <property type="entry name" value="FAS1 domain"/>
    <property type="match status" value="1"/>
</dbReference>
<comment type="caution">
    <text evidence="3">The sequence shown here is derived from an EMBL/GenBank/DDBJ whole genome shotgun (WGS) entry which is preliminary data.</text>
</comment>